<protein>
    <submittedName>
        <fullName evidence="13">Solute carrier family 25 member 35-like</fullName>
    </submittedName>
</protein>
<dbReference type="RefSeq" id="XP_022345629.1">
    <property type="nucleotide sequence ID" value="XM_022489921.1"/>
</dbReference>
<evidence type="ECO:0000256" key="3">
    <source>
        <dbReference type="ARBA" id="ARBA00022448"/>
    </source>
</evidence>
<dbReference type="InterPro" id="IPR018108">
    <property type="entry name" value="MCP_transmembrane"/>
</dbReference>
<dbReference type="InterPro" id="IPR051508">
    <property type="entry name" value="Mito_Carrier_Antiporter"/>
</dbReference>
<comment type="similarity">
    <text evidence="2 11">Belongs to the mitochondrial carrier (TC 2.A.29) family.</text>
</comment>
<feature type="repeat" description="Solcar" evidence="10">
    <location>
        <begin position="212"/>
        <end position="300"/>
    </location>
</feature>
<dbReference type="Proteomes" id="UP000694844">
    <property type="component" value="Chromosome 5"/>
</dbReference>
<keyword evidence="6" id="KW-0999">Mitochondrion inner membrane</keyword>
<accession>A0A8B8F042</accession>
<dbReference type="AlphaFoldDB" id="A0A8B8F042"/>
<feature type="repeat" description="Solcar" evidence="10">
    <location>
        <begin position="7"/>
        <end position="96"/>
    </location>
</feature>
<evidence type="ECO:0000256" key="5">
    <source>
        <dbReference type="ARBA" id="ARBA00022737"/>
    </source>
</evidence>
<evidence type="ECO:0000256" key="9">
    <source>
        <dbReference type="ARBA" id="ARBA00023136"/>
    </source>
</evidence>
<evidence type="ECO:0000256" key="2">
    <source>
        <dbReference type="ARBA" id="ARBA00006375"/>
    </source>
</evidence>
<sequence length="306" mass="34139">MTSSYFVEFFLAGLAGCGACLFTNPLEVVKIRMQLQGELKARGQTTIVYRNAFHGLYTIAKNEGLSGIQKGLVPGLWYQMTMNGLRLGTFQILTNLGYTTSPDGEYSFPRNIAASAIAGGVATWVGSPFYLVKTHLQSKAVEDIAVGYQHSHESMTHGLRSIYRTTGIPGMWRGAYASVIKVMVGSSVQLTTFSFTRQYIIGKKYFDPDDGRNALLATIASAMMNTTFMTPFDVVATRMYNQGVCSKGKGLTYTSVPNCFLQIFQTEGLWGFYKGWGPQFLRLGPQTVLSLFFWDRLRYLYKRSFQ</sequence>
<evidence type="ECO:0000313" key="13">
    <source>
        <dbReference type="RefSeq" id="XP_022345629.1"/>
    </source>
</evidence>
<evidence type="ECO:0000256" key="11">
    <source>
        <dbReference type="RuleBase" id="RU000488"/>
    </source>
</evidence>
<feature type="repeat" description="Solcar" evidence="10">
    <location>
        <begin position="106"/>
        <end position="199"/>
    </location>
</feature>
<dbReference type="GO" id="GO:0005743">
    <property type="term" value="C:mitochondrial inner membrane"/>
    <property type="evidence" value="ECO:0007669"/>
    <property type="project" value="UniProtKB-SubCell"/>
</dbReference>
<keyword evidence="9 10" id="KW-0472">Membrane</keyword>
<gene>
    <name evidence="13" type="primary">LOC111138111</name>
</gene>
<dbReference type="KEGG" id="cvn:111138111"/>
<reference evidence="13" key="1">
    <citation type="submission" date="2025-08" db="UniProtKB">
        <authorList>
            <consortium name="RefSeq"/>
        </authorList>
    </citation>
    <scope>IDENTIFICATION</scope>
    <source>
        <tissue evidence="13">Whole sample</tissue>
    </source>
</reference>
<evidence type="ECO:0000256" key="1">
    <source>
        <dbReference type="ARBA" id="ARBA00004448"/>
    </source>
</evidence>
<evidence type="ECO:0000256" key="6">
    <source>
        <dbReference type="ARBA" id="ARBA00022792"/>
    </source>
</evidence>
<dbReference type="OrthoDB" id="6703404at2759"/>
<comment type="subcellular location">
    <subcellularLocation>
        <location evidence="1">Mitochondrion inner membrane</location>
        <topology evidence="1">Multi-pass membrane protein</topology>
    </subcellularLocation>
</comment>
<keyword evidence="4 10" id="KW-0812">Transmembrane</keyword>
<evidence type="ECO:0000313" key="12">
    <source>
        <dbReference type="Proteomes" id="UP000694844"/>
    </source>
</evidence>
<keyword evidence="12" id="KW-1185">Reference proteome</keyword>
<dbReference type="GeneID" id="111138111"/>
<organism evidence="12 13">
    <name type="scientific">Crassostrea virginica</name>
    <name type="common">Eastern oyster</name>
    <dbReference type="NCBI Taxonomy" id="6565"/>
    <lineage>
        <taxon>Eukaryota</taxon>
        <taxon>Metazoa</taxon>
        <taxon>Spiralia</taxon>
        <taxon>Lophotrochozoa</taxon>
        <taxon>Mollusca</taxon>
        <taxon>Bivalvia</taxon>
        <taxon>Autobranchia</taxon>
        <taxon>Pteriomorphia</taxon>
        <taxon>Ostreida</taxon>
        <taxon>Ostreoidea</taxon>
        <taxon>Ostreidae</taxon>
        <taxon>Crassostrea</taxon>
    </lineage>
</organism>
<proteinExistence type="inferred from homology"/>
<dbReference type="Pfam" id="PF00153">
    <property type="entry name" value="Mito_carr"/>
    <property type="match status" value="3"/>
</dbReference>
<dbReference type="PANTHER" id="PTHR45928:SF1">
    <property type="entry name" value="RE38146P"/>
    <property type="match status" value="1"/>
</dbReference>
<dbReference type="Gene3D" id="1.50.40.10">
    <property type="entry name" value="Mitochondrial carrier domain"/>
    <property type="match status" value="1"/>
</dbReference>
<keyword evidence="3 11" id="KW-0813">Transport</keyword>
<dbReference type="SUPFAM" id="SSF103506">
    <property type="entry name" value="Mitochondrial carrier"/>
    <property type="match status" value="1"/>
</dbReference>
<name>A0A8B8F042_CRAVI</name>
<dbReference type="PANTHER" id="PTHR45928">
    <property type="entry name" value="RE38146P"/>
    <property type="match status" value="1"/>
</dbReference>
<evidence type="ECO:0000256" key="4">
    <source>
        <dbReference type="ARBA" id="ARBA00022692"/>
    </source>
</evidence>
<evidence type="ECO:0000256" key="10">
    <source>
        <dbReference type="PROSITE-ProRule" id="PRU00282"/>
    </source>
</evidence>
<keyword evidence="7" id="KW-1133">Transmembrane helix</keyword>
<keyword evidence="8" id="KW-0496">Mitochondrion</keyword>
<evidence type="ECO:0000256" key="8">
    <source>
        <dbReference type="ARBA" id="ARBA00023128"/>
    </source>
</evidence>
<dbReference type="InterPro" id="IPR023395">
    <property type="entry name" value="MCP_dom_sf"/>
</dbReference>
<dbReference type="PROSITE" id="PS50920">
    <property type="entry name" value="SOLCAR"/>
    <property type="match status" value="3"/>
</dbReference>
<evidence type="ECO:0000256" key="7">
    <source>
        <dbReference type="ARBA" id="ARBA00022989"/>
    </source>
</evidence>
<keyword evidence="5" id="KW-0677">Repeat</keyword>